<dbReference type="AlphaFoldDB" id="A0A2M9G7L2"/>
<accession>A0A2M9G7L2</accession>
<dbReference type="EMBL" id="PHIG01000004">
    <property type="protein sequence ID" value="PJK31692.1"/>
    <property type="molecule type" value="Genomic_DNA"/>
</dbReference>
<dbReference type="PROSITE" id="PS50943">
    <property type="entry name" value="HTH_CROC1"/>
    <property type="match status" value="1"/>
</dbReference>
<feature type="domain" description="HTH cro/C1-type" evidence="1">
    <location>
        <begin position="16"/>
        <end position="70"/>
    </location>
</feature>
<sequence length="135" mass="15386">MAEHPHPVDIYVGSRIRLCRTLKGMSQQKLAEALNLTFQQIQKYEKGANRVGASRLFEMSHILDVPVSFFFEGAPVADTAETEGPDIDENTIPAEDAEKLFRREILEFVRVYDRIPEPAVRQRLYALAKTLARPE</sequence>
<dbReference type="InterPro" id="IPR052345">
    <property type="entry name" value="Rad_response_metalloprotease"/>
</dbReference>
<gene>
    <name evidence="2" type="ORF">CVT23_01195</name>
</gene>
<dbReference type="RefSeq" id="WP_109794518.1">
    <property type="nucleotide sequence ID" value="NZ_PHIG01000004.1"/>
</dbReference>
<keyword evidence="3" id="KW-1185">Reference proteome</keyword>
<dbReference type="GO" id="GO:0003677">
    <property type="term" value="F:DNA binding"/>
    <property type="evidence" value="ECO:0007669"/>
    <property type="project" value="InterPro"/>
</dbReference>
<organism evidence="2 3">
    <name type="scientific">Minwuia thermotolerans</name>
    <dbReference type="NCBI Taxonomy" id="2056226"/>
    <lineage>
        <taxon>Bacteria</taxon>
        <taxon>Pseudomonadati</taxon>
        <taxon>Pseudomonadota</taxon>
        <taxon>Alphaproteobacteria</taxon>
        <taxon>Minwuiales</taxon>
        <taxon>Minwuiaceae</taxon>
        <taxon>Minwuia</taxon>
    </lineage>
</organism>
<comment type="caution">
    <text evidence="2">The sequence shown here is derived from an EMBL/GenBank/DDBJ whole genome shotgun (WGS) entry which is preliminary data.</text>
</comment>
<reference evidence="2 3" key="1">
    <citation type="submission" date="2017-11" db="EMBL/GenBank/DDBJ databases">
        <title>Draft genome sequence of Rhizobiales bacterium SY3-13.</title>
        <authorList>
            <person name="Sun C."/>
        </authorList>
    </citation>
    <scope>NUCLEOTIDE SEQUENCE [LARGE SCALE GENOMIC DNA]</scope>
    <source>
        <strain evidence="2 3">SY3-13</strain>
    </source>
</reference>
<dbReference type="Gene3D" id="1.10.260.40">
    <property type="entry name" value="lambda repressor-like DNA-binding domains"/>
    <property type="match status" value="1"/>
</dbReference>
<dbReference type="SUPFAM" id="SSF47413">
    <property type="entry name" value="lambda repressor-like DNA-binding domains"/>
    <property type="match status" value="1"/>
</dbReference>
<dbReference type="InterPro" id="IPR010982">
    <property type="entry name" value="Lambda_DNA-bd_dom_sf"/>
</dbReference>
<dbReference type="PANTHER" id="PTHR43236:SF1">
    <property type="entry name" value="BLL7220 PROTEIN"/>
    <property type="match status" value="1"/>
</dbReference>
<dbReference type="PANTHER" id="PTHR43236">
    <property type="entry name" value="ANTITOXIN HIGA1"/>
    <property type="match status" value="1"/>
</dbReference>
<dbReference type="Proteomes" id="UP000229498">
    <property type="component" value="Unassembled WGS sequence"/>
</dbReference>
<dbReference type="Pfam" id="PF01381">
    <property type="entry name" value="HTH_3"/>
    <property type="match status" value="1"/>
</dbReference>
<dbReference type="SMART" id="SM00530">
    <property type="entry name" value="HTH_XRE"/>
    <property type="match status" value="1"/>
</dbReference>
<proteinExistence type="predicted"/>
<protein>
    <submittedName>
        <fullName evidence="2">Transcriptional regulator</fullName>
    </submittedName>
</protein>
<evidence type="ECO:0000259" key="1">
    <source>
        <dbReference type="PROSITE" id="PS50943"/>
    </source>
</evidence>
<dbReference type="InterPro" id="IPR001387">
    <property type="entry name" value="Cro/C1-type_HTH"/>
</dbReference>
<name>A0A2M9G7L2_9PROT</name>
<evidence type="ECO:0000313" key="2">
    <source>
        <dbReference type="EMBL" id="PJK31692.1"/>
    </source>
</evidence>
<dbReference type="OrthoDB" id="9797172at2"/>
<evidence type="ECO:0000313" key="3">
    <source>
        <dbReference type="Proteomes" id="UP000229498"/>
    </source>
</evidence>
<dbReference type="CDD" id="cd00093">
    <property type="entry name" value="HTH_XRE"/>
    <property type="match status" value="1"/>
</dbReference>